<keyword evidence="1" id="KW-0472">Membrane</keyword>
<keyword evidence="5" id="KW-1185">Reference proteome</keyword>
<dbReference type="AlphaFoldDB" id="A0A2N7W632"/>
<dbReference type="Pfam" id="PF17152">
    <property type="entry name" value="CHASE8"/>
    <property type="match status" value="1"/>
</dbReference>
<evidence type="ECO:0000313" key="5">
    <source>
        <dbReference type="Proteomes" id="UP000235347"/>
    </source>
</evidence>
<accession>A0A2N7W632</accession>
<evidence type="ECO:0000256" key="1">
    <source>
        <dbReference type="SAM" id="Phobius"/>
    </source>
</evidence>
<evidence type="ECO:0000313" key="4">
    <source>
        <dbReference type="EMBL" id="PMS24866.1"/>
    </source>
</evidence>
<feature type="domain" description="EAL" evidence="2">
    <location>
        <begin position="373"/>
        <end position="625"/>
    </location>
</feature>
<protein>
    <submittedName>
        <fullName evidence="4">GGDEF-domain containing protein</fullName>
    </submittedName>
</protein>
<name>A0A2N7W632_9BURK</name>
<evidence type="ECO:0000259" key="2">
    <source>
        <dbReference type="PROSITE" id="PS50883"/>
    </source>
</evidence>
<keyword evidence="1" id="KW-1133">Transmembrane helix</keyword>
<dbReference type="InterPro" id="IPR000160">
    <property type="entry name" value="GGDEF_dom"/>
</dbReference>
<dbReference type="PROSITE" id="PS50883">
    <property type="entry name" value="EAL"/>
    <property type="match status" value="1"/>
</dbReference>
<dbReference type="RefSeq" id="WP_102609869.1">
    <property type="nucleotide sequence ID" value="NZ_CADIKD010000002.1"/>
</dbReference>
<dbReference type="Pfam" id="PF00990">
    <property type="entry name" value="GGDEF"/>
    <property type="match status" value="1"/>
</dbReference>
<feature type="domain" description="GGDEF" evidence="3">
    <location>
        <begin position="231"/>
        <end position="364"/>
    </location>
</feature>
<dbReference type="CDD" id="cd01949">
    <property type="entry name" value="GGDEF"/>
    <property type="match status" value="1"/>
</dbReference>
<gene>
    <name evidence="4" type="ORF">C0Z19_11025</name>
</gene>
<dbReference type="InterPro" id="IPR043128">
    <property type="entry name" value="Rev_trsase/Diguanyl_cyclase"/>
</dbReference>
<dbReference type="SMART" id="SM00267">
    <property type="entry name" value="GGDEF"/>
    <property type="match status" value="1"/>
</dbReference>
<reference evidence="4 5" key="1">
    <citation type="submission" date="2018-01" db="EMBL/GenBank/DDBJ databases">
        <title>Whole genome analyses suggest that Burkholderia sensu lato contains two further novel genera in the rhizoxinica-symbiotica group Mycetohabitans gen. nov., and Trinickia gen. nov.: implications for the evolution of diazotrophy and nodulation in the Burkholderiaceae.</title>
        <authorList>
            <person name="Estrada-de los Santos P."/>
            <person name="Palmer M."/>
            <person name="Chavez-Ramirez B."/>
            <person name="Beukes C."/>
            <person name="Steenkamp E.T."/>
            <person name="Hirsch A.M."/>
            <person name="Manyaka P."/>
            <person name="Maluk M."/>
            <person name="Lafos M."/>
            <person name="Crook M."/>
            <person name="Gross E."/>
            <person name="Simon M.F."/>
            <person name="Bueno dos Reis Junior F."/>
            <person name="Poole P.S."/>
            <person name="Venter S.N."/>
            <person name="James E.K."/>
        </authorList>
    </citation>
    <scope>NUCLEOTIDE SEQUENCE [LARGE SCALE GENOMIC DNA]</scope>
    <source>
        <strain evidence="4 5">GP25-8</strain>
    </source>
</reference>
<dbReference type="GO" id="GO:0003824">
    <property type="term" value="F:catalytic activity"/>
    <property type="evidence" value="ECO:0007669"/>
    <property type="project" value="UniProtKB-ARBA"/>
</dbReference>
<dbReference type="SUPFAM" id="SSF55073">
    <property type="entry name" value="Nucleotide cyclase"/>
    <property type="match status" value="1"/>
</dbReference>
<feature type="transmembrane region" description="Helical" evidence="1">
    <location>
        <begin position="20"/>
        <end position="40"/>
    </location>
</feature>
<dbReference type="InterPro" id="IPR001633">
    <property type="entry name" value="EAL_dom"/>
</dbReference>
<dbReference type="Proteomes" id="UP000235347">
    <property type="component" value="Unassembled WGS sequence"/>
</dbReference>
<dbReference type="PANTHER" id="PTHR44757:SF2">
    <property type="entry name" value="BIOFILM ARCHITECTURE MAINTENANCE PROTEIN MBAA"/>
    <property type="match status" value="1"/>
</dbReference>
<evidence type="ECO:0000259" key="3">
    <source>
        <dbReference type="PROSITE" id="PS50887"/>
    </source>
</evidence>
<dbReference type="InterPro" id="IPR035919">
    <property type="entry name" value="EAL_sf"/>
</dbReference>
<dbReference type="SMART" id="SM00052">
    <property type="entry name" value="EAL"/>
    <property type="match status" value="1"/>
</dbReference>
<sequence>MKHSGHHGPSPMKEMARIKLAGFGVALLVSGLVLLLYQALSLRSALTADANVQADMIADNVAAALMFDDSKSAQEVLRSLRKVPYVESAGIYTIDGKRFATYARPGLASAELFEANPDKVKPTKRRLSFDDVFVAASIVQNGKPLGSVVVVATTQKMIQELLHYAAFIVGASLCALWIAFVVTSRMSARIAQAEKKLEYLASTDPLTGLPNRRAFYDELNERLQRGANACSRAALILVDLDDFKTVNDTLGHGAGDELLKHVAVALRQSVRMADLVSRIGGDEFAVLVTIAKEKAEGIRTAERIARALARPFDLPRASVVASASVGVSVFPDDAIDVASLVSSADIALYAAKGVGKNAAVEFHPSMTVEARRRARLETELRKAIETDALHLVYQPQFECRTGRLLGAEALARWVHPVDGEIAPSEFVAVAEDSDLIVALGQWVLRRACRDAARWNAEQGVEIHVAVNVSARQLRQAQFSEDVKAVLAESGLSPHLLELELTESQLMANMTAGVDAMRRLRAAGIRLSLDDFGTGYSSLSYLQSFPVNNLKIDRAFIKPLPQAGQPIVTAIISMAHSFGIAVVAEGVEDPAQLAWLSDAGCDIVQGYLTGRPMSLEAVTLLLSSECEDPEPLV</sequence>
<feature type="transmembrane region" description="Helical" evidence="1">
    <location>
        <begin position="161"/>
        <end position="182"/>
    </location>
</feature>
<dbReference type="Pfam" id="PF00563">
    <property type="entry name" value="EAL"/>
    <property type="match status" value="1"/>
</dbReference>
<dbReference type="PROSITE" id="PS50887">
    <property type="entry name" value="GGDEF"/>
    <property type="match status" value="1"/>
</dbReference>
<comment type="caution">
    <text evidence="4">The sequence shown here is derived from an EMBL/GenBank/DDBJ whole genome shotgun (WGS) entry which is preliminary data.</text>
</comment>
<dbReference type="SUPFAM" id="SSF141868">
    <property type="entry name" value="EAL domain-like"/>
    <property type="match status" value="1"/>
</dbReference>
<proteinExistence type="predicted"/>
<dbReference type="PANTHER" id="PTHR44757">
    <property type="entry name" value="DIGUANYLATE CYCLASE DGCP"/>
    <property type="match status" value="1"/>
</dbReference>
<dbReference type="Gene3D" id="3.20.20.450">
    <property type="entry name" value="EAL domain"/>
    <property type="match status" value="1"/>
</dbReference>
<dbReference type="Gene3D" id="3.30.70.270">
    <property type="match status" value="1"/>
</dbReference>
<keyword evidence="1" id="KW-0812">Transmembrane</keyword>
<dbReference type="InterPro" id="IPR033417">
    <property type="entry name" value="CHASE8"/>
</dbReference>
<dbReference type="FunFam" id="3.30.70.270:FF:000001">
    <property type="entry name" value="Diguanylate cyclase domain protein"/>
    <property type="match status" value="1"/>
</dbReference>
<dbReference type="EMBL" id="PNYB01000008">
    <property type="protein sequence ID" value="PMS24866.1"/>
    <property type="molecule type" value="Genomic_DNA"/>
</dbReference>
<dbReference type="NCBIfam" id="TIGR00254">
    <property type="entry name" value="GGDEF"/>
    <property type="match status" value="1"/>
</dbReference>
<organism evidence="4 5">
    <name type="scientific">Trinickia soli</name>
    <dbReference type="NCBI Taxonomy" id="380675"/>
    <lineage>
        <taxon>Bacteria</taxon>
        <taxon>Pseudomonadati</taxon>
        <taxon>Pseudomonadota</taxon>
        <taxon>Betaproteobacteria</taxon>
        <taxon>Burkholderiales</taxon>
        <taxon>Burkholderiaceae</taxon>
        <taxon>Trinickia</taxon>
    </lineage>
</organism>
<dbReference type="CDD" id="cd01948">
    <property type="entry name" value="EAL"/>
    <property type="match status" value="1"/>
</dbReference>
<dbReference type="InterPro" id="IPR029787">
    <property type="entry name" value="Nucleotide_cyclase"/>
</dbReference>
<dbReference type="InterPro" id="IPR052155">
    <property type="entry name" value="Biofilm_reg_signaling"/>
</dbReference>